<protein>
    <submittedName>
        <fullName evidence="2">ATPase</fullName>
    </submittedName>
</protein>
<dbReference type="SUPFAM" id="SSF52540">
    <property type="entry name" value="P-loop containing nucleoside triphosphate hydrolases"/>
    <property type="match status" value="1"/>
</dbReference>
<dbReference type="EMBL" id="BGZN01000002">
    <property type="protein sequence ID" value="GBR72731.1"/>
    <property type="molecule type" value="Genomic_DNA"/>
</dbReference>
<sequence>MFTELKINDFRILKDKTFQIGKYITMLAGWNATGKSTVLALLANSSELKPEDGKTYNSKQFRAEFSEILKGSQTYDNSQVKKRLELIFDDNGEEISKTFRTTWQDNKTRFRVIPQGKDVTGKPTAAKFNIPVIYLGLSRLYPLGETEDAQLQECDQAFKNDQDRIWFIDNYQQILSIRENITEITNIDFKSTKKNTSGVSSDCYDWKTNSSGQDNISQILFAILSFKNLKKEKPADFKGGLLIIDELEATLHPKAQEKIIDLLIREAKGIGFQVVFTTHSLTIIERFSQKIKSNDGNIVSYYFTKPNDSLEVHQNLLFDAIKDDLLDTIYSANKPRKIIIYSEDEETRWFLKNILKGYLKNIQFLKTTLGCQELINLMNVEPSFSNYLVVFDGDLKHNDIKRIKKNKGNYLLLPVPNSAKYSPEKVLREFLRSSNATDYLSEQHKRIPQVNKRYFQDYDVKCNSDKSEREAYKEWFNLHKSLFNRSKIFDYWEQKNKDLVNAFRTSFVRKFNHIAEKLNIPKI</sequence>
<dbReference type="PANTHER" id="PTHR43581">
    <property type="entry name" value="ATP/GTP PHOSPHATASE"/>
    <property type="match status" value="1"/>
</dbReference>
<dbReference type="AlphaFoldDB" id="A0A388T7Z1"/>
<proteinExistence type="predicted"/>
<keyword evidence="3" id="KW-1185">Reference proteome</keyword>
<name>A0A388T7Z1_TERA1</name>
<evidence type="ECO:0000313" key="2">
    <source>
        <dbReference type="EMBL" id="GBR72731.1"/>
    </source>
</evidence>
<dbReference type="InterPro" id="IPR051396">
    <property type="entry name" value="Bact_Antivir_Def_Nuclease"/>
</dbReference>
<organism evidence="2 3">
    <name type="scientific">Termititenax aidoneus</name>
    <dbReference type="NCBI Taxonomy" id="2218524"/>
    <lineage>
        <taxon>Bacteria</taxon>
        <taxon>Bacillati</taxon>
        <taxon>Candidatus Margulisiibacteriota</taxon>
        <taxon>Candidatus Termititenacia</taxon>
        <taxon>Candidatus Termititenacales</taxon>
        <taxon>Candidatus Termititenacaceae</taxon>
        <taxon>Candidatus Termititenax</taxon>
    </lineage>
</organism>
<gene>
    <name evidence="2" type="ORF">NO1_0227</name>
</gene>
<dbReference type="Pfam" id="PF13175">
    <property type="entry name" value="AAA_15"/>
    <property type="match status" value="1"/>
</dbReference>
<dbReference type="PANTHER" id="PTHR43581:SF4">
    <property type="entry name" value="ATP_GTP PHOSPHATASE"/>
    <property type="match status" value="1"/>
</dbReference>
<dbReference type="Gene3D" id="3.40.50.300">
    <property type="entry name" value="P-loop containing nucleotide triphosphate hydrolases"/>
    <property type="match status" value="1"/>
</dbReference>
<evidence type="ECO:0000259" key="1">
    <source>
        <dbReference type="Pfam" id="PF13175"/>
    </source>
</evidence>
<reference evidence="2 3" key="1">
    <citation type="journal article" date="2019" name="ISME J.">
        <title>Genome analyses of uncultured TG2/ZB3 bacteria in 'Margulisbacteria' specifically attached to ectosymbiotic spirochetes of protists in the termite gut.</title>
        <authorList>
            <person name="Utami Y.D."/>
            <person name="Kuwahara H."/>
            <person name="Igai K."/>
            <person name="Murakami T."/>
            <person name="Sugaya K."/>
            <person name="Morikawa T."/>
            <person name="Nagura Y."/>
            <person name="Yuki M."/>
            <person name="Deevong P."/>
            <person name="Inoue T."/>
            <person name="Kihara K."/>
            <person name="Lo N."/>
            <person name="Yamada A."/>
            <person name="Ohkuma M."/>
            <person name="Hongoh Y."/>
        </authorList>
    </citation>
    <scope>NUCLEOTIDE SEQUENCE [LARGE SCALE GENOMIC DNA]</scope>
    <source>
        <strain evidence="2">NkOx7-01</strain>
    </source>
</reference>
<dbReference type="Proteomes" id="UP000269352">
    <property type="component" value="Unassembled WGS sequence"/>
</dbReference>
<evidence type="ECO:0000313" key="3">
    <source>
        <dbReference type="Proteomes" id="UP000269352"/>
    </source>
</evidence>
<comment type="caution">
    <text evidence="2">The sequence shown here is derived from an EMBL/GenBank/DDBJ whole genome shotgun (WGS) entry which is preliminary data.</text>
</comment>
<dbReference type="InterPro" id="IPR027417">
    <property type="entry name" value="P-loop_NTPase"/>
</dbReference>
<accession>A0A388T7Z1</accession>
<dbReference type="CDD" id="cd00267">
    <property type="entry name" value="ABC_ATPase"/>
    <property type="match status" value="1"/>
</dbReference>
<dbReference type="InterPro" id="IPR041685">
    <property type="entry name" value="AAA_GajA/Old/RecF-like"/>
</dbReference>
<feature type="domain" description="Endonuclease GajA/Old nuclease/RecF-like AAA" evidence="1">
    <location>
        <begin position="150"/>
        <end position="284"/>
    </location>
</feature>